<dbReference type="AlphaFoldDB" id="A0A1B0ZPS5"/>
<keyword evidence="2" id="KW-1185">Reference proteome</keyword>
<reference evidence="1 2" key="1">
    <citation type="submission" date="2016-04" db="EMBL/GenBank/DDBJ databases">
        <authorList>
            <person name="Evans L.H."/>
            <person name="Alamgir A."/>
            <person name="Owens N."/>
            <person name="Weber N.D."/>
            <person name="Virtaneva K."/>
            <person name="Barbian K."/>
            <person name="Babar A."/>
            <person name="Rosenke K."/>
        </authorList>
    </citation>
    <scope>NUCLEOTIDE SEQUENCE [LARGE SCALE GENOMIC DNA]</scope>
    <source>
        <strain evidence="1 2">JL2886</strain>
    </source>
</reference>
<protein>
    <submittedName>
        <fullName evidence="1">Integrase</fullName>
    </submittedName>
</protein>
<organism evidence="1 2">
    <name type="scientific">Phaeobacter gallaeciensis</name>
    <dbReference type="NCBI Taxonomy" id="60890"/>
    <lineage>
        <taxon>Bacteria</taxon>
        <taxon>Pseudomonadati</taxon>
        <taxon>Pseudomonadota</taxon>
        <taxon>Alphaproteobacteria</taxon>
        <taxon>Rhodobacterales</taxon>
        <taxon>Roseobacteraceae</taxon>
        <taxon>Phaeobacter</taxon>
    </lineage>
</organism>
<dbReference type="Proteomes" id="UP000092565">
    <property type="component" value="Chromosome"/>
</dbReference>
<name>A0A1B0ZPS5_9RHOB</name>
<sequence length="42" mass="4567">MEAPLELIDQIGGWSSVGGVGASYGHGYKMEQLRQWFGKVAL</sequence>
<proteinExistence type="predicted"/>
<accession>A0A1B0ZPS5</accession>
<evidence type="ECO:0000313" key="1">
    <source>
        <dbReference type="EMBL" id="ANP36182.1"/>
    </source>
</evidence>
<evidence type="ECO:0000313" key="2">
    <source>
        <dbReference type="Proteomes" id="UP000092565"/>
    </source>
</evidence>
<gene>
    <name evidence="1" type="ORF">JL2886_01262</name>
</gene>
<dbReference type="EMBL" id="CP015124">
    <property type="protein sequence ID" value="ANP36182.1"/>
    <property type="molecule type" value="Genomic_DNA"/>
</dbReference>